<dbReference type="EMBL" id="JAESVG020000007">
    <property type="protein sequence ID" value="KAG8625831.1"/>
    <property type="molecule type" value="Genomic_DNA"/>
</dbReference>
<evidence type="ECO:0000313" key="1">
    <source>
        <dbReference type="EMBL" id="KAG8625831.1"/>
    </source>
</evidence>
<evidence type="ECO:0000313" key="2">
    <source>
        <dbReference type="Proteomes" id="UP000809789"/>
    </source>
</evidence>
<dbReference type="AlphaFoldDB" id="A0A8K0PDL2"/>
<accession>A0A8K0PDL2</accession>
<organism evidence="1 2">
    <name type="scientific">Elsinoe batatas</name>
    <dbReference type="NCBI Taxonomy" id="2601811"/>
    <lineage>
        <taxon>Eukaryota</taxon>
        <taxon>Fungi</taxon>
        <taxon>Dikarya</taxon>
        <taxon>Ascomycota</taxon>
        <taxon>Pezizomycotina</taxon>
        <taxon>Dothideomycetes</taxon>
        <taxon>Dothideomycetidae</taxon>
        <taxon>Myriangiales</taxon>
        <taxon>Elsinoaceae</taxon>
        <taxon>Elsinoe</taxon>
    </lineage>
</organism>
<dbReference type="Proteomes" id="UP000809789">
    <property type="component" value="Unassembled WGS sequence"/>
</dbReference>
<gene>
    <name evidence="1" type="ORF">KVT40_006232</name>
</gene>
<sequence>MKSLLMLPSEVLEPILEHVLSVQPEIQVWAAEMHLWHNSKRVQYDLVEVQDDSQLSQRIFDLDLALLRTNFRISSNLKTTA</sequence>
<comment type="caution">
    <text evidence="1">The sequence shown here is derived from an EMBL/GenBank/DDBJ whole genome shotgun (WGS) entry which is preliminary data.</text>
</comment>
<dbReference type="OrthoDB" id="10452487at2759"/>
<proteinExistence type="predicted"/>
<protein>
    <submittedName>
        <fullName evidence="1">Uncharacterized protein</fullName>
    </submittedName>
</protein>
<name>A0A8K0PDL2_9PEZI</name>
<keyword evidence="2" id="KW-1185">Reference proteome</keyword>
<reference evidence="1" key="1">
    <citation type="submission" date="2021-07" db="EMBL/GenBank/DDBJ databases">
        <title>Elsinoe batatas strain:CRI-CJ2 Genome sequencing and assembly.</title>
        <authorList>
            <person name="Huang L."/>
        </authorList>
    </citation>
    <scope>NUCLEOTIDE SEQUENCE</scope>
    <source>
        <strain evidence="1">CRI-CJ2</strain>
    </source>
</reference>